<dbReference type="AlphaFoldDB" id="A0A5C2SPP9"/>
<reference evidence="8" key="1">
    <citation type="journal article" date="2018" name="Genome Biol. Evol.">
        <title>Genomics and development of Lentinus tigrinus, a white-rot wood-decaying mushroom with dimorphic fruiting bodies.</title>
        <authorList>
            <person name="Wu B."/>
            <person name="Xu Z."/>
            <person name="Knudson A."/>
            <person name="Carlson A."/>
            <person name="Chen N."/>
            <person name="Kovaka S."/>
            <person name="LaButti K."/>
            <person name="Lipzen A."/>
            <person name="Pennachio C."/>
            <person name="Riley R."/>
            <person name="Schakwitz W."/>
            <person name="Umezawa K."/>
            <person name="Ohm R.A."/>
            <person name="Grigoriev I.V."/>
            <person name="Nagy L.G."/>
            <person name="Gibbons J."/>
            <person name="Hibbett D."/>
        </authorList>
    </citation>
    <scope>NUCLEOTIDE SEQUENCE [LARGE SCALE GENOMIC DNA]</scope>
    <source>
        <strain evidence="8">ALCF2SS1-6</strain>
    </source>
</reference>
<evidence type="ECO:0000313" key="8">
    <source>
        <dbReference type="EMBL" id="RPD65471.1"/>
    </source>
</evidence>
<keyword evidence="3" id="KW-0862">Zinc</keyword>
<dbReference type="Pfam" id="PF14634">
    <property type="entry name" value="zf-RING_5"/>
    <property type="match status" value="1"/>
</dbReference>
<sequence length="943" mass="101098">MLVVHPSSQCDVCLDPYTWSLPAKTPHAIQCGHIFCYDCLRSTHPSNCPMCRKAFNPERIKKLHVDRAPGEASAANSGHLAEEDDLLRRVGLLFAEDAEQEDINQLQVEVAQFLGLNPGSTHLALQNAIRALHQYKDMIMQRIADRNTIRELRAQSRRHAEVNQHDSDLNNAVETGLLQRVDQLTQENARMRAELDRYTTLPNPLPRPPELIPLVTNLTREHATPGVHSSQPGLPQQLGLGPVPVVVNAAPTTQSRSSSGSSRARAASVHFDGPAPPRDRDPRSKYVITADGEQLRQERTKRPHLVVPDATPRPPLVSVPAPQTLAPGESYFPPHLQRYAPKDTSPCVWIGNPDVPHVILPTEVPLESLPQFQQGSSSRPIQGPSAGPSAPPPVIPPPPPGFAVPQTPAQPSREPLPLDLNRVQWDIRPAHTEGYVAANLPSVGGIFWIAESQAAQLPIRPRGYDRSRFYVIAKEPSQVDDGDRAPPQANPLQLSGIPQVSVAGPSVSQSGHYDPLPGASTAVSTLFRDPASSGRMNASSASSSNVSLSNMNMLEPATQASRSGRSIRSQGDDLGLNLTSLPTVGRSTAGRVSDESIGQPSPASSWGSIPTRSSTSLNDLNLRGFPPAQSRPTESLEQLPVGDLNGGPVVLTDMMTPRQGTSLFGDSVSVPGRAEHPQASGLTLNPSAGSSRVVSSLQDLQEVNRSLMQLADSQERQPESRHSSRPSTRHSRHQSISGDEGENMVGPRTGLTLYTSRPGTNYASRHASGDPSPPDPSPPAQSRPRSGASSRSQAESAYSSRSHHSTQSGQSAHTSSSHRSGDYQHRPRRSSTASALDSFREREPEPAAWTTVPSDTQPYSSSRSHYSSDSRSQKSHESIPRAMEGLGSGPASSGSLGLTFEAPSTSSAVTGTGEEAAGIHAPRPVNGRRSGLFGAAWNGRSGH</sequence>
<dbReference type="STRING" id="1328759.A0A5C2SPP9"/>
<feature type="compositionally biased region" description="Polar residues" evidence="6">
    <location>
        <begin position="577"/>
        <end position="586"/>
    </location>
</feature>
<feature type="compositionally biased region" description="Pro residues" evidence="6">
    <location>
        <begin position="771"/>
        <end position="781"/>
    </location>
</feature>
<feature type="domain" description="RING-type" evidence="7">
    <location>
        <begin position="10"/>
        <end position="52"/>
    </location>
</feature>
<dbReference type="Gene3D" id="3.30.40.10">
    <property type="entry name" value="Zinc/RING finger domain, C3HC4 (zinc finger)"/>
    <property type="match status" value="1"/>
</dbReference>
<dbReference type="GO" id="GO:0008270">
    <property type="term" value="F:zinc ion binding"/>
    <property type="evidence" value="ECO:0007669"/>
    <property type="project" value="UniProtKB-KW"/>
</dbReference>
<dbReference type="SUPFAM" id="SSF57850">
    <property type="entry name" value="RING/U-box"/>
    <property type="match status" value="1"/>
</dbReference>
<evidence type="ECO:0000256" key="2">
    <source>
        <dbReference type="ARBA" id="ARBA00022771"/>
    </source>
</evidence>
<organism evidence="8 9">
    <name type="scientific">Lentinus tigrinus ALCF2SS1-6</name>
    <dbReference type="NCBI Taxonomy" id="1328759"/>
    <lineage>
        <taxon>Eukaryota</taxon>
        <taxon>Fungi</taxon>
        <taxon>Dikarya</taxon>
        <taxon>Basidiomycota</taxon>
        <taxon>Agaricomycotina</taxon>
        <taxon>Agaricomycetes</taxon>
        <taxon>Polyporales</taxon>
        <taxon>Polyporaceae</taxon>
        <taxon>Lentinus</taxon>
    </lineage>
</organism>
<feature type="compositionally biased region" description="Polar residues" evidence="6">
    <location>
        <begin position="596"/>
        <end position="619"/>
    </location>
</feature>
<evidence type="ECO:0000256" key="6">
    <source>
        <dbReference type="SAM" id="MobiDB-lite"/>
    </source>
</evidence>
<evidence type="ECO:0000259" key="7">
    <source>
        <dbReference type="PROSITE" id="PS50089"/>
    </source>
</evidence>
<feature type="compositionally biased region" description="Low complexity" evidence="6">
    <location>
        <begin position="531"/>
        <end position="553"/>
    </location>
</feature>
<proteinExistence type="predicted"/>
<feature type="compositionally biased region" description="Basic and acidic residues" evidence="6">
    <location>
        <begin position="866"/>
        <end position="879"/>
    </location>
</feature>
<name>A0A5C2SPP9_9APHY</name>
<gene>
    <name evidence="8" type="ORF">L227DRAFT_213054</name>
</gene>
<dbReference type="OrthoDB" id="6105938at2759"/>
<evidence type="ECO:0000256" key="5">
    <source>
        <dbReference type="SAM" id="Coils"/>
    </source>
</evidence>
<dbReference type="SMART" id="SM00184">
    <property type="entry name" value="RING"/>
    <property type="match status" value="1"/>
</dbReference>
<feature type="compositionally biased region" description="Polar residues" evidence="6">
    <location>
        <begin position="680"/>
        <end position="695"/>
    </location>
</feature>
<feature type="compositionally biased region" description="Low complexity" evidence="6">
    <location>
        <begin position="889"/>
        <end position="898"/>
    </location>
</feature>
<protein>
    <recommendedName>
        <fullName evidence="7">RING-type domain-containing protein</fullName>
    </recommendedName>
</protein>
<feature type="compositionally biased region" description="Polar residues" evidence="6">
    <location>
        <begin position="752"/>
        <end position="763"/>
    </location>
</feature>
<feature type="region of interest" description="Disordered" evidence="6">
    <location>
        <begin position="710"/>
        <end position="943"/>
    </location>
</feature>
<feature type="compositionally biased region" description="Low complexity" evidence="6">
    <location>
        <begin position="255"/>
        <end position="268"/>
    </location>
</feature>
<evidence type="ECO:0000256" key="3">
    <source>
        <dbReference type="ARBA" id="ARBA00022833"/>
    </source>
</evidence>
<accession>A0A5C2SPP9</accession>
<feature type="compositionally biased region" description="Polar residues" evidence="6">
    <location>
        <begin position="558"/>
        <end position="569"/>
    </location>
</feature>
<evidence type="ECO:0000256" key="1">
    <source>
        <dbReference type="ARBA" id="ARBA00022723"/>
    </source>
</evidence>
<dbReference type="InterPro" id="IPR017907">
    <property type="entry name" value="Znf_RING_CS"/>
</dbReference>
<feature type="compositionally biased region" description="Polar residues" evidence="6">
    <location>
        <begin position="805"/>
        <end position="818"/>
    </location>
</feature>
<keyword evidence="2 4" id="KW-0863">Zinc-finger</keyword>
<feature type="region of interest" description="Disordered" evidence="6">
    <location>
        <begin position="475"/>
        <end position="495"/>
    </location>
</feature>
<dbReference type="InterPro" id="IPR013083">
    <property type="entry name" value="Znf_RING/FYVE/PHD"/>
</dbReference>
<dbReference type="EMBL" id="ML122252">
    <property type="protein sequence ID" value="RPD65471.1"/>
    <property type="molecule type" value="Genomic_DNA"/>
</dbReference>
<keyword evidence="5" id="KW-0175">Coiled coil</keyword>
<keyword evidence="1" id="KW-0479">Metal-binding</keyword>
<dbReference type="InterPro" id="IPR001841">
    <property type="entry name" value="Znf_RING"/>
</dbReference>
<dbReference type="PROSITE" id="PS00518">
    <property type="entry name" value="ZF_RING_1"/>
    <property type="match status" value="1"/>
</dbReference>
<keyword evidence="9" id="KW-1185">Reference proteome</keyword>
<feature type="compositionally biased region" description="Low complexity" evidence="6">
    <location>
        <begin position="782"/>
        <end position="800"/>
    </location>
</feature>
<feature type="region of interest" description="Disordered" evidence="6">
    <location>
        <begin position="252"/>
        <end position="285"/>
    </location>
</feature>
<feature type="compositionally biased region" description="Basic residues" evidence="6">
    <location>
        <begin position="723"/>
        <end position="733"/>
    </location>
</feature>
<evidence type="ECO:0000256" key="4">
    <source>
        <dbReference type="PROSITE-ProRule" id="PRU00175"/>
    </source>
</evidence>
<feature type="region of interest" description="Disordered" evidence="6">
    <location>
        <begin position="371"/>
        <end position="416"/>
    </location>
</feature>
<dbReference type="Proteomes" id="UP000313359">
    <property type="component" value="Unassembled WGS sequence"/>
</dbReference>
<feature type="compositionally biased region" description="Pro residues" evidence="6">
    <location>
        <begin position="389"/>
        <end position="402"/>
    </location>
</feature>
<feature type="compositionally biased region" description="Basic and acidic residues" evidence="6">
    <location>
        <begin position="713"/>
        <end position="722"/>
    </location>
</feature>
<feature type="region of interest" description="Disordered" evidence="6">
    <location>
        <begin position="530"/>
        <end position="695"/>
    </location>
</feature>
<feature type="coiled-coil region" evidence="5">
    <location>
        <begin position="174"/>
        <end position="201"/>
    </location>
</feature>
<evidence type="ECO:0000313" key="9">
    <source>
        <dbReference type="Proteomes" id="UP000313359"/>
    </source>
</evidence>
<dbReference type="PROSITE" id="PS50089">
    <property type="entry name" value="ZF_RING_2"/>
    <property type="match status" value="1"/>
</dbReference>